<comment type="pathway">
    <text evidence="2 6">Cofactor biosynthesis; molybdopterin biosynthesis.</text>
</comment>
<evidence type="ECO:0000259" key="7">
    <source>
        <dbReference type="SMART" id="SM00852"/>
    </source>
</evidence>
<dbReference type="EC" id="2.10.1.1" evidence="6"/>
<organism evidence="8 9">
    <name type="scientific">Psychrosphaera aquimarina</name>
    <dbReference type="NCBI Taxonomy" id="2044854"/>
    <lineage>
        <taxon>Bacteria</taxon>
        <taxon>Pseudomonadati</taxon>
        <taxon>Pseudomonadota</taxon>
        <taxon>Gammaproteobacteria</taxon>
        <taxon>Alteromonadales</taxon>
        <taxon>Pseudoalteromonadaceae</taxon>
        <taxon>Psychrosphaera</taxon>
    </lineage>
</organism>
<evidence type="ECO:0000256" key="4">
    <source>
        <dbReference type="ARBA" id="ARBA00023150"/>
    </source>
</evidence>
<dbReference type="PROSITE" id="PS01079">
    <property type="entry name" value="MOCF_BIOSYNTHESIS_2"/>
    <property type="match status" value="1"/>
</dbReference>
<dbReference type="PANTHER" id="PTHR10192:SF5">
    <property type="entry name" value="GEPHYRIN"/>
    <property type="match status" value="1"/>
</dbReference>
<comment type="cofactor">
    <cofactor evidence="6">
        <name>Mg(2+)</name>
        <dbReference type="ChEBI" id="CHEBI:18420"/>
    </cofactor>
</comment>
<dbReference type="NCBIfam" id="TIGR00177">
    <property type="entry name" value="molyb_syn"/>
    <property type="match status" value="1"/>
</dbReference>
<dbReference type="Gene3D" id="3.90.105.10">
    <property type="entry name" value="Molybdopterin biosynthesis moea protein, domain 2"/>
    <property type="match status" value="1"/>
</dbReference>
<dbReference type="InterPro" id="IPR036135">
    <property type="entry name" value="MoeA_linker/N_sf"/>
</dbReference>
<evidence type="ECO:0000256" key="1">
    <source>
        <dbReference type="ARBA" id="ARBA00002901"/>
    </source>
</evidence>
<dbReference type="InterPro" id="IPR036425">
    <property type="entry name" value="MoaB/Mog-like_dom_sf"/>
</dbReference>
<dbReference type="EMBL" id="JAWCUA010000010">
    <property type="protein sequence ID" value="MDU0114405.1"/>
    <property type="molecule type" value="Genomic_DNA"/>
</dbReference>
<accession>A0ABU3R403</accession>
<evidence type="ECO:0000256" key="3">
    <source>
        <dbReference type="ARBA" id="ARBA00010763"/>
    </source>
</evidence>
<keyword evidence="6" id="KW-0500">Molybdenum</keyword>
<evidence type="ECO:0000256" key="6">
    <source>
        <dbReference type="RuleBase" id="RU365090"/>
    </source>
</evidence>
<dbReference type="InterPro" id="IPR008284">
    <property type="entry name" value="MoCF_biosynth_CS"/>
</dbReference>
<feature type="domain" description="MoaB/Mog" evidence="7">
    <location>
        <begin position="192"/>
        <end position="329"/>
    </location>
</feature>
<comment type="similarity">
    <text evidence="3 6">Belongs to the MoeA family.</text>
</comment>
<dbReference type="NCBIfam" id="NF045515">
    <property type="entry name" value="Glp_gephyrin"/>
    <property type="match status" value="1"/>
</dbReference>
<evidence type="ECO:0000313" key="8">
    <source>
        <dbReference type="EMBL" id="MDU0114405.1"/>
    </source>
</evidence>
<dbReference type="PANTHER" id="PTHR10192">
    <property type="entry name" value="MOLYBDOPTERIN BIOSYNTHESIS PROTEIN"/>
    <property type="match status" value="1"/>
</dbReference>
<dbReference type="InterPro" id="IPR005111">
    <property type="entry name" value="MoeA_C_domain_IV"/>
</dbReference>
<keyword evidence="6" id="KW-0460">Magnesium</keyword>
<dbReference type="Gene3D" id="3.40.980.10">
    <property type="entry name" value="MoaB/Mog-like domain"/>
    <property type="match status" value="1"/>
</dbReference>
<name>A0ABU3R403_9GAMM</name>
<protein>
    <recommendedName>
        <fullName evidence="6">Molybdopterin molybdenumtransferase</fullName>
        <ecNumber evidence="6">2.10.1.1</ecNumber>
    </recommendedName>
</protein>
<dbReference type="Pfam" id="PF00994">
    <property type="entry name" value="MoCF_biosynth"/>
    <property type="match status" value="1"/>
</dbReference>
<keyword evidence="9" id="KW-1185">Reference proteome</keyword>
<dbReference type="Gene3D" id="2.170.190.11">
    <property type="entry name" value="Molybdopterin biosynthesis moea protein, domain 3"/>
    <property type="match status" value="1"/>
</dbReference>
<dbReference type="RefSeq" id="WP_315948025.1">
    <property type="nucleotide sequence ID" value="NZ_JAWCUA010000010.1"/>
</dbReference>
<sequence length="419" mass="44928">MTTCYNVPNLMPFELAKSTLLSNIKKITETESILIQNADNRILAKVITSPLNVPAFNNSAMDGYAIRDDALSDKNVTSPPFTQFKLVGTSLAGTPFKGELNNGECIRIMTGAVVPQSANSVVMQENVDANSDVLITLLHPAKLHSNIRIAGEDILQGHTLFNAGHKLNAIDIGLLSSLGLTTVNVYRKLKVAVFSTGDELKMPGETLQQGDIYESNSQVLVAMLQRLNVDVISLGIIEDDRKEIADAFFKADELADVVITSGGVSVGDADYTKDILNDIGDIGFWKVAIKPGKPFAFGTLPNSVFFGLPGNPVSAVVTFHQLAVPALRYMSGGNQIPSIKLNAVTTHSIKKKAGRMDFQRGIMAVNPKGDLQVTPLSAQGSGILSSISRANCYIILAQDNQGHQAGETVSIELFDSILS</sequence>
<comment type="function">
    <text evidence="1 6">Catalyzes the insertion of molybdate into adenylated molybdopterin with the concomitant release of AMP.</text>
</comment>
<keyword evidence="6" id="KW-0808">Transferase</keyword>
<dbReference type="Pfam" id="PF03453">
    <property type="entry name" value="MoeA_N"/>
    <property type="match status" value="1"/>
</dbReference>
<keyword evidence="6" id="KW-0479">Metal-binding</keyword>
<evidence type="ECO:0000313" key="9">
    <source>
        <dbReference type="Proteomes" id="UP001257914"/>
    </source>
</evidence>
<comment type="caution">
    <text evidence="8">The sequence shown here is derived from an EMBL/GenBank/DDBJ whole genome shotgun (WGS) entry which is preliminary data.</text>
</comment>
<comment type="catalytic activity">
    <reaction evidence="5">
        <text>adenylyl-molybdopterin + molybdate = Mo-molybdopterin + AMP + H(+)</text>
        <dbReference type="Rhea" id="RHEA:35047"/>
        <dbReference type="ChEBI" id="CHEBI:15378"/>
        <dbReference type="ChEBI" id="CHEBI:36264"/>
        <dbReference type="ChEBI" id="CHEBI:62727"/>
        <dbReference type="ChEBI" id="CHEBI:71302"/>
        <dbReference type="ChEBI" id="CHEBI:456215"/>
        <dbReference type="EC" id="2.10.1.1"/>
    </reaction>
</comment>
<evidence type="ECO:0000256" key="5">
    <source>
        <dbReference type="ARBA" id="ARBA00047317"/>
    </source>
</evidence>
<proteinExistence type="inferred from homology"/>
<dbReference type="SMART" id="SM00852">
    <property type="entry name" value="MoCF_biosynth"/>
    <property type="match status" value="1"/>
</dbReference>
<dbReference type="Proteomes" id="UP001257914">
    <property type="component" value="Unassembled WGS sequence"/>
</dbReference>
<dbReference type="CDD" id="cd00887">
    <property type="entry name" value="MoeA"/>
    <property type="match status" value="1"/>
</dbReference>
<dbReference type="InterPro" id="IPR001453">
    <property type="entry name" value="MoaB/Mog_dom"/>
</dbReference>
<gene>
    <name evidence="8" type="ORF">RT723_15690</name>
</gene>
<dbReference type="SUPFAM" id="SSF63867">
    <property type="entry name" value="MoeA C-terminal domain-like"/>
    <property type="match status" value="1"/>
</dbReference>
<reference evidence="8 9" key="1">
    <citation type="submission" date="2023-10" db="EMBL/GenBank/DDBJ databases">
        <title>Psychrosphaera aquimaarina strain SW33 isolated from seawater.</title>
        <authorList>
            <person name="Bayburt H."/>
            <person name="Kim J.M."/>
            <person name="Choi B.J."/>
            <person name="Jeon C.O."/>
        </authorList>
    </citation>
    <scope>NUCLEOTIDE SEQUENCE [LARGE SCALE GENOMIC DNA]</scope>
    <source>
        <strain evidence="8 9">KCTC 52743</strain>
    </source>
</reference>
<dbReference type="InterPro" id="IPR005110">
    <property type="entry name" value="MoeA_linker/N"/>
</dbReference>
<dbReference type="InterPro" id="IPR038987">
    <property type="entry name" value="MoeA-like"/>
</dbReference>
<dbReference type="Gene3D" id="2.40.340.10">
    <property type="entry name" value="MoeA, C-terminal, domain IV"/>
    <property type="match status" value="1"/>
</dbReference>
<dbReference type="SUPFAM" id="SSF63882">
    <property type="entry name" value="MoeA N-terminal region -like"/>
    <property type="match status" value="1"/>
</dbReference>
<dbReference type="SUPFAM" id="SSF53218">
    <property type="entry name" value="Molybdenum cofactor biosynthesis proteins"/>
    <property type="match status" value="1"/>
</dbReference>
<evidence type="ECO:0000256" key="2">
    <source>
        <dbReference type="ARBA" id="ARBA00005046"/>
    </source>
</evidence>
<dbReference type="Pfam" id="PF03454">
    <property type="entry name" value="MoeA_C"/>
    <property type="match status" value="1"/>
</dbReference>
<dbReference type="InterPro" id="IPR036688">
    <property type="entry name" value="MoeA_C_domain_IV_sf"/>
</dbReference>
<keyword evidence="4 6" id="KW-0501">Molybdenum cofactor biosynthesis</keyword>